<dbReference type="AlphaFoldDB" id="A0A3M7TLR0"/>
<evidence type="ECO:0000313" key="1">
    <source>
        <dbReference type="EMBL" id="RNA66075.1"/>
    </source>
</evidence>
<sequence length="71" mass="8347">MLASKQTDQLQECLICKKEKGHGIHLLDHFICESCEHDLVSTDTSEAEYQEYLLKLRKIRDSLFQNKRSIH</sequence>
<protein>
    <submittedName>
        <fullName evidence="1">Sigma factor G inhibitor Gin</fullName>
    </submittedName>
</protein>
<keyword evidence="2" id="KW-1185">Reference proteome</keyword>
<dbReference type="Proteomes" id="UP000278746">
    <property type="component" value="Unassembled WGS sequence"/>
</dbReference>
<name>A0A3M7TLR0_9BACI</name>
<gene>
    <name evidence="1" type="ORF">EBO34_20185</name>
</gene>
<accession>A0A3M7TLR0</accession>
<reference evidence="1 2" key="1">
    <citation type="submission" date="2018-10" db="EMBL/GenBank/DDBJ databases">
        <title>Bacillus Keqinensis sp. nov., a moderately halophilic bacterium isolated from a saline-alkaline lake.</title>
        <authorList>
            <person name="Wang H."/>
        </authorList>
    </citation>
    <scope>NUCLEOTIDE SEQUENCE [LARGE SCALE GENOMIC DNA]</scope>
    <source>
        <strain evidence="1 2">KQ-3</strain>
    </source>
</reference>
<dbReference type="EMBL" id="RHIB01000005">
    <property type="protein sequence ID" value="RNA66075.1"/>
    <property type="molecule type" value="Genomic_DNA"/>
</dbReference>
<proteinExistence type="predicted"/>
<organism evidence="1 2">
    <name type="scientific">Alteribacter keqinensis</name>
    <dbReference type="NCBI Taxonomy" id="2483800"/>
    <lineage>
        <taxon>Bacteria</taxon>
        <taxon>Bacillati</taxon>
        <taxon>Bacillota</taxon>
        <taxon>Bacilli</taxon>
        <taxon>Bacillales</taxon>
        <taxon>Bacillaceae</taxon>
        <taxon>Alteribacter</taxon>
    </lineage>
</organism>
<comment type="caution">
    <text evidence="1">The sequence shown here is derived from an EMBL/GenBank/DDBJ whole genome shotgun (WGS) entry which is preliminary data.</text>
</comment>
<dbReference type="OrthoDB" id="2886653at2"/>
<evidence type="ECO:0000313" key="2">
    <source>
        <dbReference type="Proteomes" id="UP000278746"/>
    </source>
</evidence>
<dbReference type="InterPro" id="IPR019700">
    <property type="entry name" value="Sigma-G_inhibitor_Gin"/>
</dbReference>
<dbReference type="Pfam" id="PF10764">
    <property type="entry name" value="Gin"/>
    <property type="match status" value="1"/>
</dbReference>